<evidence type="ECO:0008006" key="4">
    <source>
        <dbReference type="Google" id="ProtNLM"/>
    </source>
</evidence>
<evidence type="ECO:0000313" key="3">
    <source>
        <dbReference type="Proteomes" id="UP000583800"/>
    </source>
</evidence>
<organism evidence="2 3">
    <name type="scientific">Nonomuraea muscovyensis</name>
    <dbReference type="NCBI Taxonomy" id="1124761"/>
    <lineage>
        <taxon>Bacteria</taxon>
        <taxon>Bacillati</taxon>
        <taxon>Actinomycetota</taxon>
        <taxon>Actinomycetes</taxon>
        <taxon>Streptosporangiales</taxon>
        <taxon>Streptosporangiaceae</taxon>
        <taxon>Nonomuraea</taxon>
    </lineage>
</organism>
<dbReference type="RefSeq" id="WP_185081993.1">
    <property type="nucleotide sequence ID" value="NZ_JACHJB010000001.1"/>
</dbReference>
<proteinExistence type="predicted"/>
<keyword evidence="1" id="KW-0732">Signal</keyword>
<reference evidence="2 3" key="1">
    <citation type="submission" date="2020-08" db="EMBL/GenBank/DDBJ databases">
        <title>Sequencing the genomes of 1000 actinobacteria strains.</title>
        <authorList>
            <person name="Klenk H.-P."/>
        </authorList>
    </citation>
    <scope>NUCLEOTIDE SEQUENCE [LARGE SCALE GENOMIC DNA]</scope>
    <source>
        <strain evidence="2 3">DSM 45913</strain>
    </source>
</reference>
<name>A0A7X0BZB5_9ACTN</name>
<dbReference type="Proteomes" id="UP000583800">
    <property type="component" value="Unassembled WGS sequence"/>
</dbReference>
<dbReference type="EMBL" id="JACHJB010000001">
    <property type="protein sequence ID" value="MBB6343769.1"/>
    <property type="molecule type" value="Genomic_DNA"/>
</dbReference>
<feature type="signal peptide" evidence="1">
    <location>
        <begin position="1"/>
        <end position="17"/>
    </location>
</feature>
<protein>
    <recommendedName>
        <fullName evidence="4">Secreted protein</fullName>
    </recommendedName>
</protein>
<accession>A0A7X0BZB5</accession>
<sequence>MKLLLVMSALSATISLAAGGCEDAPRAAKGDQAGIVMGRRGDTELMVGPRDGSPAFVRKATRAQIKACTRRPSMAYPDCLP</sequence>
<dbReference type="AlphaFoldDB" id="A0A7X0BZB5"/>
<keyword evidence="3" id="KW-1185">Reference proteome</keyword>
<feature type="chain" id="PRO_5031434154" description="Secreted protein" evidence="1">
    <location>
        <begin position="18"/>
        <end position="81"/>
    </location>
</feature>
<evidence type="ECO:0000313" key="2">
    <source>
        <dbReference type="EMBL" id="MBB6343769.1"/>
    </source>
</evidence>
<evidence type="ECO:0000256" key="1">
    <source>
        <dbReference type="SAM" id="SignalP"/>
    </source>
</evidence>
<gene>
    <name evidence="2" type="ORF">FHU36_000278</name>
</gene>
<comment type="caution">
    <text evidence="2">The sequence shown here is derived from an EMBL/GenBank/DDBJ whole genome shotgun (WGS) entry which is preliminary data.</text>
</comment>
<dbReference type="PROSITE" id="PS51257">
    <property type="entry name" value="PROKAR_LIPOPROTEIN"/>
    <property type="match status" value="1"/>
</dbReference>